<evidence type="ECO:0000313" key="2">
    <source>
        <dbReference type="Proteomes" id="UP000663201"/>
    </source>
</evidence>
<evidence type="ECO:0000313" key="1">
    <source>
        <dbReference type="EMBL" id="QPB11443.1"/>
    </source>
</evidence>
<dbReference type="KEGG" id="vg:62680422"/>
<dbReference type="RefSeq" id="YP_009997907.1">
    <property type="nucleotide sequence ID" value="NC_052979.1"/>
</dbReference>
<dbReference type="Proteomes" id="UP000663201">
    <property type="component" value="Segment"/>
</dbReference>
<dbReference type="GeneID" id="62680422"/>
<evidence type="ECO:0008006" key="3">
    <source>
        <dbReference type="Google" id="ProtNLM"/>
    </source>
</evidence>
<organism evidence="1 2">
    <name type="scientific">Providencia phage Kokobel1</name>
    <dbReference type="NCBI Taxonomy" id="2783540"/>
    <lineage>
        <taxon>Viruses</taxon>
        <taxon>Duplodnaviria</taxon>
        <taxon>Heunggongvirae</taxon>
        <taxon>Uroviricota</taxon>
        <taxon>Caudoviricetes</taxon>
        <taxon>Casjensviridae</taxon>
        <taxon>Kokobelvirus</taxon>
        <taxon>Kokobelvirus kokobel1</taxon>
    </lineage>
</organism>
<name>A0A873WG72_9CAUD</name>
<reference evidence="1" key="1">
    <citation type="submission" date="2020-10" db="EMBL/GenBank/DDBJ databases">
        <authorList>
            <person name="Ben Porat S."/>
            <person name="Alkalay-Oren S."/>
            <person name="Coppenhagen-Glazer S."/>
            <person name="Hazan R."/>
        </authorList>
    </citation>
    <scope>NUCLEOTIDE SEQUENCE</scope>
</reference>
<dbReference type="Pfam" id="PF10983">
    <property type="entry name" value="DUF2793"/>
    <property type="match status" value="1"/>
</dbReference>
<proteinExistence type="predicted"/>
<sequence>MPMKTAPNMGLGYGWTRGEDFWGGPMNETLTTLDTVTFLRFQSITFSAPPPEAKEGDTFFIYKNPTGLWTGHEGEVAVLIEGTWQFIKAKRGWRALLDPTSEFMWFDGEVWRIEATGKDPIDPNPDVEVVPMAYDIAVTVSEEMYAAEILAHIPIIDNMYLPANAAQSRLDSRIAFPGRAVFTIQRNNQSVGTFTVDRGQYSATFVTAGGTAVRFFKGDRLTIVAPIDIVEGAKDFGFILRLMI</sequence>
<accession>A0A873WG72</accession>
<dbReference type="InterPro" id="IPR021251">
    <property type="entry name" value="DUF2793"/>
</dbReference>
<keyword evidence="2" id="KW-1185">Reference proteome</keyword>
<protein>
    <recommendedName>
        <fullName evidence="3">Tail fiber protein</fullName>
    </recommendedName>
</protein>
<dbReference type="EMBL" id="MW145139">
    <property type="protein sequence ID" value="QPB11443.1"/>
    <property type="molecule type" value="Genomic_DNA"/>
</dbReference>